<dbReference type="InterPro" id="IPR023546">
    <property type="entry name" value="MGMT"/>
</dbReference>
<dbReference type="HAMAP" id="MF_00772">
    <property type="entry name" value="OGT"/>
    <property type="match status" value="1"/>
</dbReference>
<comment type="function">
    <text evidence="9">Involved in the cellular defense against the biological effects of O6-methylguanine (O6-MeG) and O4-methylthymine (O4-MeT) in DNA. Repairs the methylated nucleobase in DNA by stoichiometrically transferring the methyl group to a cysteine residue in the enzyme. This is a suicide reaction: the enzyme is irreversibly inactivated.</text>
</comment>
<dbReference type="PANTHER" id="PTHR10815:SF5">
    <property type="entry name" value="METHYLATED-DNA--PROTEIN-CYSTEINE METHYLTRANSFERASE"/>
    <property type="match status" value="1"/>
</dbReference>
<dbReference type="GO" id="GO:0005737">
    <property type="term" value="C:cytoplasm"/>
    <property type="evidence" value="ECO:0007669"/>
    <property type="project" value="UniProtKB-SubCell"/>
</dbReference>
<organism evidence="12 13">
    <name type="scientific">Temperatibacter marinus</name>
    <dbReference type="NCBI Taxonomy" id="1456591"/>
    <lineage>
        <taxon>Bacteria</taxon>
        <taxon>Pseudomonadati</taxon>
        <taxon>Pseudomonadota</taxon>
        <taxon>Alphaproteobacteria</taxon>
        <taxon>Kordiimonadales</taxon>
        <taxon>Temperatibacteraceae</taxon>
        <taxon>Temperatibacter</taxon>
    </lineage>
</organism>
<evidence type="ECO:0000256" key="3">
    <source>
        <dbReference type="ARBA" id="ARBA00022490"/>
    </source>
</evidence>
<keyword evidence="4 9" id="KW-0489">Methyltransferase</keyword>
<evidence type="ECO:0000256" key="8">
    <source>
        <dbReference type="ARBA" id="ARBA00049348"/>
    </source>
</evidence>
<dbReference type="PANTHER" id="PTHR10815">
    <property type="entry name" value="METHYLATED-DNA--PROTEIN-CYSTEINE METHYLTRANSFERASE"/>
    <property type="match status" value="1"/>
</dbReference>
<evidence type="ECO:0000256" key="9">
    <source>
        <dbReference type="HAMAP-Rule" id="MF_00772"/>
    </source>
</evidence>
<dbReference type="Proteomes" id="UP001268683">
    <property type="component" value="Chromosome"/>
</dbReference>
<dbReference type="InterPro" id="IPR001497">
    <property type="entry name" value="MethylDNA_cys_MeTrfase_AS"/>
</dbReference>
<dbReference type="GO" id="GO:0003908">
    <property type="term" value="F:methylated-DNA-[protein]-cysteine S-methyltransferase activity"/>
    <property type="evidence" value="ECO:0007669"/>
    <property type="project" value="UniProtKB-UniRule"/>
</dbReference>
<evidence type="ECO:0000313" key="12">
    <source>
        <dbReference type="EMBL" id="WND03045.1"/>
    </source>
</evidence>
<feature type="domain" description="Methylguanine DNA methyltransferase ribonuclease-like" evidence="11">
    <location>
        <begin position="5"/>
        <end position="74"/>
    </location>
</feature>
<gene>
    <name evidence="12" type="ORF">QGN29_01535</name>
</gene>
<keyword evidence="6 9" id="KW-0227">DNA damage</keyword>
<keyword evidence="13" id="KW-1185">Reference proteome</keyword>
<dbReference type="Gene3D" id="1.10.10.10">
    <property type="entry name" value="Winged helix-like DNA-binding domain superfamily/Winged helix DNA-binding domain"/>
    <property type="match status" value="1"/>
</dbReference>
<sequence>MADLRKSQFQTPIGCLTLLHSKEGLCLAEFTDRVERISRFIGTQSVKDDHPPQEVKHALTDYFNGRLSALEAIEIFPIGTDYQRKVWTYLQTIPLGTTQSYGEMATAINSSARAVGTANGRNNLALFIPCHRVIGKDGRLTGYAGGLDRKHWLLRHEEALEGTHEFPF</sequence>
<comment type="catalytic activity">
    <reaction evidence="1 9">
        <text>a 4-O-methyl-thymidine in DNA + L-cysteinyl-[protein] = a thymidine in DNA + S-methyl-L-cysteinyl-[protein]</text>
        <dbReference type="Rhea" id="RHEA:53428"/>
        <dbReference type="Rhea" id="RHEA-COMP:10131"/>
        <dbReference type="Rhea" id="RHEA-COMP:10132"/>
        <dbReference type="Rhea" id="RHEA-COMP:13555"/>
        <dbReference type="Rhea" id="RHEA-COMP:13556"/>
        <dbReference type="ChEBI" id="CHEBI:29950"/>
        <dbReference type="ChEBI" id="CHEBI:82612"/>
        <dbReference type="ChEBI" id="CHEBI:137386"/>
        <dbReference type="ChEBI" id="CHEBI:137387"/>
        <dbReference type="EC" id="2.1.1.63"/>
    </reaction>
</comment>
<evidence type="ECO:0000256" key="5">
    <source>
        <dbReference type="ARBA" id="ARBA00022679"/>
    </source>
</evidence>
<evidence type="ECO:0000259" key="10">
    <source>
        <dbReference type="Pfam" id="PF01035"/>
    </source>
</evidence>
<dbReference type="InterPro" id="IPR036217">
    <property type="entry name" value="MethylDNA_cys_MeTrfase_DNAb"/>
</dbReference>
<dbReference type="NCBIfam" id="TIGR00589">
    <property type="entry name" value="ogt"/>
    <property type="match status" value="1"/>
</dbReference>
<comment type="catalytic activity">
    <reaction evidence="8 9">
        <text>a 6-O-methyl-2'-deoxyguanosine in DNA + L-cysteinyl-[protein] = S-methyl-L-cysteinyl-[protein] + a 2'-deoxyguanosine in DNA</text>
        <dbReference type="Rhea" id="RHEA:24000"/>
        <dbReference type="Rhea" id="RHEA-COMP:10131"/>
        <dbReference type="Rhea" id="RHEA-COMP:10132"/>
        <dbReference type="Rhea" id="RHEA-COMP:11367"/>
        <dbReference type="Rhea" id="RHEA-COMP:11368"/>
        <dbReference type="ChEBI" id="CHEBI:29950"/>
        <dbReference type="ChEBI" id="CHEBI:82612"/>
        <dbReference type="ChEBI" id="CHEBI:85445"/>
        <dbReference type="ChEBI" id="CHEBI:85448"/>
        <dbReference type="EC" id="2.1.1.63"/>
    </reaction>
</comment>
<dbReference type="InterPro" id="IPR014048">
    <property type="entry name" value="MethylDNA_cys_MeTrfase_DNA-bd"/>
</dbReference>
<dbReference type="AlphaFoldDB" id="A0AA52EE45"/>
<keyword evidence="5 9" id="KW-0808">Transferase</keyword>
<dbReference type="GO" id="GO:0006307">
    <property type="term" value="P:DNA alkylation repair"/>
    <property type="evidence" value="ECO:0007669"/>
    <property type="project" value="UniProtKB-UniRule"/>
</dbReference>
<dbReference type="Pfam" id="PF02870">
    <property type="entry name" value="Methyltransf_1N"/>
    <property type="match status" value="1"/>
</dbReference>
<dbReference type="Gene3D" id="3.30.160.70">
    <property type="entry name" value="Methylated DNA-protein cysteine methyltransferase domain"/>
    <property type="match status" value="1"/>
</dbReference>
<dbReference type="InterPro" id="IPR036631">
    <property type="entry name" value="MGMT_N_sf"/>
</dbReference>
<dbReference type="InterPro" id="IPR036388">
    <property type="entry name" value="WH-like_DNA-bd_sf"/>
</dbReference>
<dbReference type="Pfam" id="PF01035">
    <property type="entry name" value="DNA_binding_1"/>
    <property type="match status" value="1"/>
</dbReference>
<reference evidence="12" key="1">
    <citation type="submission" date="2023-04" db="EMBL/GenBank/DDBJ databases">
        <title>Complete genome sequence of Temperatibacter marinus.</title>
        <authorList>
            <person name="Rong J.-C."/>
            <person name="Yi M.-L."/>
            <person name="Zhao Q."/>
        </authorList>
    </citation>
    <scope>NUCLEOTIDE SEQUENCE</scope>
    <source>
        <strain evidence="12">NBRC 110045</strain>
    </source>
</reference>
<feature type="domain" description="Methylated-DNA-[protein]-cysteine S-methyltransferase DNA binding" evidence="10">
    <location>
        <begin position="82"/>
        <end position="158"/>
    </location>
</feature>
<keyword evidence="3 9" id="KW-0963">Cytoplasm</keyword>
<dbReference type="EMBL" id="CP123872">
    <property type="protein sequence ID" value="WND03045.1"/>
    <property type="molecule type" value="Genomic_DNA"/>
</dbReference>
<evidence type="ECO:0000256" key="7">
    <source>
        <dbReference type="ARBA" id="ARBA00023204"/>
    </source>
</evidence>
<name>A0AA52EE45_9PROT</name>
<dbReference type="FunFam" id="1.10.10.10:FF:000214">
    <property type="entry name" value="Methylated-DNA--protein-cysteine methyltransferase"/>
    <property type="match status" value="1"/>
</dbReference>
<proteinExistence type="inferred from homology"/>
<protein>
    <recommendedName>
        <fullName evidence="9">Methylated-DNA--protein-cysteine methyltransferase</fullName>
        <ecNumber evidence="9">2.1.1.63</ecNumber>
    </recommendedName>
    <alternativeName>
        <fullName evidence="9">6-O-methylguanine-DNA methyltransferase</fullName>
        <shortName evidence="9">MGMT</shortName>
    </alternativeName>
    <alternativeName>
        <fullName evidence="9">O-6-methylguanine-DNA-alkyltransferase</fullName>
    </alternativeName>
</protein>
<dbReference type="InterPro" id="IPR008332">
    <property type="entry name" value="MethylG_MeTrfase_N"/>
</dbReference>
<dbReference type="EC" id="2.1.1.63" evidence="9"/>
<dbReference type="CDD" id="cd06445">
    <property type="entry name" value="ATase"/>
    <property type="match status" value="1"/>
</dbReference>
<keyword evidence="7 9" id="KW-0234">DNA repair</keyword>
<dbReference type="PROSITE" id="PS00374">
    <property type="entry name" value="MGMT"/>
    <property type="match status" value="1"/>
</dbReference>
<dbReference type="GO" id="GO:0032259">
    <property type="term" value="P:methylation"/>
    <property type="evidence" value="ECO:0007669"/>
    <property type="project" value="UniProtKB-KW"/>
</dbReference>
<evidence type="ECO:0000259" key="11">
    <source>
        <dbReference type="Pfam" id="PF02870"/>
    </source>
</evidence>
<comment type="subcellular location">
    <subcellularLocation>
        <location evidence="9">Cytoplasm</location>
    </subcellularLocation>
</comment>
<evidence type="ECO:0000256" key="1">
    <source>
        <dbReference type="ARBA" id="ARBA00001286"/>
    </source>
</evidence>
<dbReference type="SUPFAM" id="SSF46767">
    <property type="entry name" value="Methylated DNA-protein cysteine methyltransferase, C-terminal domain"/>
    <property type="match status" value="1"/>
</dbReference>
<feature type="active site" description="Nucleophile; methyl group acceptor" evidence="9">
    <location>
        <position position="130"/>
    </location>
</feature>
<evidence type="ECO:0000256" key="6">
    <source>
        <dbReference type="ARBA" id="ARBA00022763"/>
    </source>
</evidence>
<dbReference type="SUPFAM" id="SSF53155">
    <property type="entry name" value="Methylated DNA-protein cysteine methyltransferase domain"/>
    <property type="match status" value="1"/>
</dbReference>
<dbReference type="RefSeq" id="WP_310798894.1">
    <property type="nucleotide sequence ID" value="NZ_CP123872.1"/>
</dbReference>
<comment type="miscellaneous">
    <text evidence="9">This enzyme catalyzes only one turnover and therefore is not strictly catalytic. According to one definition, an enzyme is a biocatalyst that acts repeatedly and over many reaction cycles.</text>
</comment>
<comment type="similarity">
    <text evidence="2 9">Belongs to the MGMT family.</text>
</comment>
<evidence type="ECO:0000256" key="2">
    <source>
        <dbReference type="ARBA" id="ARBA00008711"/>
    </source>
</evidence>
<dbReference type="KEGG" id="tmk:QGN29_01535"/>
<accession>A0AA52EE45</accession>
<evidence type="ECO:0000313" key="13">
    <source>
        <dbReference type="Proteomes" id="UP001268683"/>
    </source>
</evidence>
<evidence type="ECO:0000256" key="4">
    <source>
        <dbReference type="ARBA" id="ARBA00022603"/>
    </source>
</evidence>